<dbReference type="InterPro" id="IPR036390">
    <property type="entry name" value="WH_DNA-bd_sf"/>
</dbReference>
<dbReference type="InterPro" id="IPR051446">
    <property type="entry name" value="HTH_trans_reg/aminotransferase"/>
</dbReference>
<protein>
    <submittedName>
        <fullName evidence="7">DNA-binding transcriptional MocR family regulator</fullName>
    </submittedName>
</protein>
<accession>A0A7W9M0E9</accession>
<dbReference type="CDD" id="cd00609">
    <property type="entry name" value="AAT_like"/>
    <property type="match status" value="1"/>
</dbReference>
<dbReference type="InterPro" id="IPR036388">
    <property type="entry name" value="WH-like_DNA-bd_sf"/>
</dbReference>
<evidence type="ECO:0000256" key="2">
    <source>
        <dbReference type="ARBA" id="ARBA00022898"/>
    </source>
</evidence>
<comment type="caution">
    <text evidence="7">The sequence shown here is derived from an EMBL/GenBank/DDBJ whole genome shotgun (WGS) entry which is preliminary data.</text>
</comment>
<dbReference type="PANTHER" id="PTHR46577:SF1">
    <property type="entry name" value="HTH-TYPE TRANSCRIPTIONAL REGULATORY PROTEIN GABR"/>
    <property type="match status" value="1"/>
</dbReference>
<dbReference type="InterPro" id="IPR004839">
    <property type="entry name" value="Aminotransferase_I/II_large"/>
</dbReference>
<dbReference type="GO" id="GO:0030170">
    <property type="term" value="F:pyridoxal phosphate binding"/>
    <property type="evidence" value="ECO:0007669"/>
    <property type="project" value="InterPro"/>
</dbReference>
<gene>
    <name evidence="7" type="ORF">F4560_002564</name>
</gene>
<dbReference type="GO" id="GO:0003677">
    <property type="term" value="F:DNA binding"/>
    <property type="evidence" value="ECO:0007669"/>
    <property type="project" value="UniProtKB-KW"/>
</dbReference>
<dbReference type="CDD" id="cd07377">
    <property type="entry name" value="WHTH_GntR"/>
    <property type="match status" value="1"/>
</dbReference>
<organism evidence="7 8">
    <name type="scientific">Saccharothrix ecbatanensis</name>
    <dbReference type="NCBI Taxonomy" id="1105145"/>
    <lineage>
        <taxon>Bacteria</taxon>
        <taxon>Bacillati</taxon>
        <taxon>Actinomycetota</taxon>
        <taxon>Actinomycetes</taxon>
        <taxon>Pseudonocardiales</taxon>
        <taxon>Pseudonocardiaceae</taxon>
        <taxon>Saccharothrix</taxon>
    </lineage>
</organism>
<dbReference type="SMART" id="SM00345">
    <property type="entry name" value="HTH_GNTR"/>
    <property type="match status" value="1"/>
</dbReference>
<name>A0A7W9M0E9_9PSEU</name>
<proteinExistence type="inferred from homology"/>
<dbReference type="InterPro" id="IPR015424">
    <property type="entry name" value="PyrdxlP-dep_Trfase"/>
</dbReference>
<keyword evidence="2" id="KW-0663">Pyridoxal phosphate</keyword>
<dbReference type="RefSeq" id="WP_184919712.1">
    <property type="nucleotide sequence ID" value="NZ_JACHMO010000001.1"/>
</dbReference>
<dbReference type="InterPro" id="IPR000524">
    <property type="entry name" value="Tscrpt_reg_HTH_GntR"/>
</dbReference>
<evidence type="ECO:0000256" key="4">
    <source>
        <dbReference type="ARBA" id="ARBA00023125"/>
    </source>
</evidence>
<comment type="similarity">
    <text evidence="1">In the C-terminal section; belongs to the class-I pyridoxal-phosphate-dependent aminotransferase family.</text>
</comment>
<keyword evidence="4 7" id="KW-0238">DNA-binding</keyword>
<dbReference type="GO" id="GO:0003700">
    <property type="term" value="F:DNA-binding transcription factor activity"/>
    <property type="evidence" value="ECO:0007669"/>
    <property type="project" value="InterPro"/>
</dbReference>
<feature type="domain" description="HTH gntR-type" evidence="6">
    <location>
        <begin position="22"/>
        <end position="90"/>
    </location>
</feature>
<evidence type="ECO:0000313" key="8">
    <source>
        <dbReference type="Proteomes" id="UP000552097"/>
    </source>
</evidence>
<keyword evidence="5" id="KW-0804">Transcription</keyword>
<dbReference type="SUPFAM" id="SSF53383">
    <property type="entry name" value="PLP-dependent transferases"/>
    <property type="match status" value="1"/>
</dbReference>
<dbReference type="Proteomes" id="UP000552097">
    <property type="component" value="Unassembled WGS sequence"/>
</dbReference>
<dbReference type="PANTHER" id="PTHR46577">
    <property type="entry name" value="HTH-TYPE TRANSCRIPTIONAL REGULATORY PROTEIN GABR"/>
    <property type="match status" value="1"/>
</dbReference>
<dbReference type="Gene3D" id="1.10.10.10">
    <property type="entry name" value="Winged helix-like DNA-binding domain superfamily/Winged helix DNA-binding domain"/>
    <property type="match status" value="1"/>
</dbReference>
<sequence length="467" mass="49230">MVKPIAVDDLAGRLGRWSAGRGSLYLLLAARLRELIDEGLLPSGTLLPPDRSLASGLAVGRTTVIAAYDLLRQEGRLTRRRGSGTWVSPGGRAAAAREETANPMFVNLLEPPDGVLQFACAGPLSPPAGLVGAHRRAVDRLGAVDLGYHPSGHPALRAALAARYRDLGVPTTADQILVTTGAQQALALLTRALVRPGDEVLVEAPTYPGALDLFREAGAVVRADDDLAGALGRGKPVLVYAMPAFRNPSGTSWSPLERRRLIRVAGDVPVIFDEVLAELDLTGAPVRPPDAEAVTVGSLSKVVWGGLRVGWVRADASLVARLARFKAVQDLGSAVLDQLAAVELLADFDAVRSARVTALRRQHDHLCGLLREELPEWEFTPALGGQTLWVRLPGVNAASYAQVALRHGVAVLPGGSLDPTGGSGDRLRLPFTAEPEVISTAVVALAAAWRAFAADPIRPPLVASMSV</sequence>
<evidence type="ECO:0000256" key="1">
    <source>
        <dbReference type="ARBA" id="ARBA00005384"/>
    </source>
</evidence>
<dbReference type="InterPro" id="IPR015421">
    <property type="entry name" value="PyrdxlP-dep_Trfase_major"/>
</dbReference>
<dbReference type="AlphaFoldDB" id="A0A7W9M0E9"/>
<dbReference type="Gene3D" id="3.40.640.10">
    <property type="entry name" value="Type I PLP-dependent aspartate aminotransferase-like (Major domain)"/>
    <property type="match status" value="1"/>
</dbReference>
<evidence type="ECO:0000259" key="6">
    <source>
        <dbReference type="PROSITE" id="PS50949"/>
    </source>
</evidence>
<dbReference type="Pfam" id="PF00392">
    <property type="entry name" value="GntR"/>
    <property type="match status" value="1"/>
</dbReference>
<dbReference type="Pfam" id="PF00155">
    <property type="entry name" value="Aminotran_1_2"/>
    <property type="match status" value="1"/>
</dbReference>
<evidence type="ECO:0000256" key="3">
    <source>
        <dbReference type="ARBA" id="ARBA00023015"/>
    </source>
</evidence>
<evidence type="ECO:0000313" key="7">
    <source>
        <dbReference type="EMBL" id="MBB5802796.1"/>
    </source>
</evidence>
<dbReference type="PROSITE" id="PS50949">
    <property type="entry name" value="HTH_GNTR"/>
    <property type="match status" value="1"/>
</dbReference>
<keyword evidence="8" id="KW-1185">Reference proteome</keyword>
<keyword evidence="3" id="KW-0805">Transcription regulation</keyword>
<evidence type="ECO:0000256" key="5">
    <source>
        <dbReference type="ARBA" id="ARBA00023163"/>
    </source>
</evidence>
<dbReference type="SUPFAM" id="SSF46785">
    <property type="entry name" value="Winged helix' DNA-binding domain"/>
    <property type="match status" value="1"/>
</dbReference>
<reference evidence="7 8" key="1">
    <citation type="submission" date="2020-08" db="EMBL/GenBank/DDBJ databases">
        <title>Sequencing the genomes of 1000 actinobacteria strains.</title>
        <authorList>
            <person name="Klenk H.-P."/>
        </authorList>
    </citation>
    <scope>NUCLEOTIDE SEQUENCE [LARGE SCALE GENOMIC DNA]</scope>
    <source>
        <strain evidence="7 8">DSM 45486</strain>
    </source>
</reference>
<dbReference type="EMBL" id="JACHMO010000001">
    <property type="protein sequence ID" value="MBB5802796.1"/>
    <property type="molecule type" value="Genomic_DNA"/>
</dbReference>